<feature type="signal peptide" evidence="2">
    <location>
        <begin position="1"/>
        <end position="20"/>
    </location>
</feature>
<reference evidence="5" key="1">
    <citation type="submission" date="2018-04" db="EMBL/GenBank/DDBJ databases">
        <authorList>
            <person name="Liu S."/>
            <person name="Wang Z."/>
            <person name="Li J."/>
        </authorList>
    </citation>
    <scope>NUCLEOTIDE SEQUENCE [LARGE SCALE GENOMIC DNA]</scope>
    <source>
        <strain evidence="5">S1194</strain>
    </source>
</reference>
<dbReference type="PROSITE" id="PS51257">
    <property type="entry name" value="PROKAR_LIPOPROTEIN"/>
    <property type="match status" value="1"/>
</dbReference>
<evidence type="ECO:0000313" key="4">
    <source>
        <dbReference type="EMBL" id="PWB97313.1"/>
    </source>
</evidence>
<keyword evidence="1" id="KW-1133">Transmembrane helix</keyword>
<keyword evidence="2" id="KW-0732">Signal</keyword>
<proteinExistence type="predicted"/>
<feature type="transmembrane region" description="Helical" evidence="1">
    <location>
        <begin position="242"/>
        <end position="272"/>
    </location>
</feature>
<keyword evidence="1" id="KW-0472">Membrane</keyword>
<dbReference type="InterPro" id="IPR025645">
    <property type="entry name" value="DUF4349"/>
</dbReference>
<sequence>MMRRSLIVAATIVTATGLVGCTASSTPSVMTSDTSLDGAPLELQSGPEGLRTMGTMDAGTAARDIIVTGSALITVDSPAEAADETARIVESAGGHVDARTETAPRNGFAGRADLTVRIPADRLDTTLEEIGEIGTVEERNTQSVDVTQVTEDLDARITALQASVDRLLALMTQATTTADLIAIETSLSDRQSNLESLQSQRASLADQVDYSTVSIQLVSPAEAPVDEPDTFLSGLITGWEALVAFFSFVLIALGVLLPWVALVAIAIAIAFLARRRWRRRRNEGDTRRE</sequence>
<evidence type="ECO:0000313" key="5">
    <source>
        <dbReference type="Proteomes" id="UP000244978"/>
    </source>
</evidence>
<keyword evidence="5" id="KW-1185">Reference proteome</keyword>
<feature type="domain" description="DUF4349" evidence="3">
    <location>
        <begin position="63"/>
        <end position="269"/>
    </location>
</feature>
<dbReference type="RefSeq" id="WP_108997326.1">
    <property type="nucleotide sequence ID" value="NZ_QEEX01000001.1"/>
</dbReference>
<name>A0A2U1T0K9_9MICO</name>
<gene>
    <name evidence="4" type="ORF">DF220_05325</name>
</gene>
<dbReference type="EMBL" id="QEEX01000001">
    <property type="protein sequence ID" value="PWB97313.1"/>
    <property type="molecule type" value="Genomic_DNA"/>
</dbReference>
<protein>
    <submittedName>
        <fullName evidence="4">DUF4349 domain-containing protein</fullName>
    </submittedName>
</protein>
<comment type="caution">
    <text evidence="4">The sequence shown here is derived from an EMBL/GenBank/DDBJ whole genome shotgun (WGS) entry which is preliminary data.</text>
</comment>
<dbReference type="AlphaFoldDB" id="A0A2U1T0K9"/>
<dbReference type="Pfam" id="PF14257">
    <property type="entry name" value="DUF4349"/>
    <property type="match status" value="1"/>
</dbReference>
<evidence type="ECO:0000256" key="1">
    <source>
        <dbReference type="SAM" id="Phobius"/>
    </source>
</evidence>
<accession>A0A2U1T0K9</accession>
<feature type="chain" id="PRO_5038368313" evidence="2">
    <location>
        <begin position="21"/>
        <end position="289"/>
    </location>
</feature>
<evidence type="ECO:0000259" key="3">
    <source>
        <dbReference type="Pfam" id="PF14257"/>
    </source>
</evidence>
<organism evidence="4 5">
    <name type="scientific">Homoserinimonas hongtaonis</name>
    <dbReference type="NCBI Taxonomy" id="2079791"/>
    <lineage>
        <taxon>Bacteria</taxon>
        <taxon>Bacillati</taxon>
        <taxon>Actinomycetota</taxon>
        <taxon>Actinomycetes</taxon>
        <taxon>Micrococcales</taxon>
        <taxon>Microbacteriaceae</taxon>
        <taxon>Homoserinimonas</taxon>
    </lineage>
</organism>
<dbReference type="Proteomes" id="UP000244978">
    <property type="component" value="Unassembled WGS sequence"/>
</dbReference>
<evidence type="ECO:0000256" key="2">
    <source>
        <dbReference type="SAM" id="SignalP"/>
    </source>
</evidence>
<keyword evidence="1" id="KW-0812">Transmembrane</keyword>